<reference evidence="4" key="1">
    <citation type="submission" date="2010-07" db="EMBL/GenBank/DDBJ databases">
        <title>The genome sequence of Gaeumannomyces graminis var. tritici strain R3-111a-1.</title>
        <authorList>
            <consortium name="The Broad Institute Genome Sequencing Platform"/>
            <person name="Ma L.-J."/>
            <person name="Dead R."/>
            <person name="Young S."/>
            <person name="Zeng Q."/>
            <person name="Koehrsen M."/>
            <person name="Alvarado L."/>
            <person name="Berlin A."/>
            <person name="Chapman S.B."/>
            <person name="Chen Z."/>
            <person name="Freedman E."/>
            <person name="Gellesch M."/>
            <person name="Goldberg J."/>
            <person name="Griggs A."/>
            <person name="Gujja S."/>
            <person name="Heilman E.R."/>
            <person name="Heiman D."/>
            <person name="Hepburn T."/>
            <person name="Howarth C."/>
            <person name="Jen D."/>
            <person name="Larson L."/>
            <person name="Mehta T."/>
            <person name="Neiman D."/>
            <person name="Pearson M."/>
            <person name="Roberts A."/>
            <person name="Saif S."/>
            <person name="Shea T."/>
            <person name="Shenoy N."/>
            <person name="Sisk P."/>
            <person name="Stolte C."/>
            <person name="Sykes S."/>
            <person name="Walk T."/>
            <person name="White J."/>
            <person name="Yandava C."/>
            <person name="Haas B."/>
            <person name="Nusbaum C."/>
            <person name="Birren B."/>
        </authorList>
    </citation>
    <scope>NUCLEOTIDE SEQUENCE [LARGE SCALE GENOMIC DNA]</scope>
    <source>
        <strain evidence="4">R3-111a-1</strain>
    </source>
</reference>
<protein>
    <submittedName>
        <fullName evidence="2 3">Uncharacterized protein</fullName>
    </submittedName>
</protein>
<feature type="region of interest" description="Disordered" evidence="1">
    <location>
        <begin position="131"/>
        <end position="161"/>
    </location>
</feature>
<keyword evidence="4" id="KW-1185">Reference proteome</keyword>
<dbReference type="VEuPathDB" id="FungiDB:GGTG_10331"/>
<reference evidence="2" key="3">
    <citation type="submission" date="2010-09" db="EMBL/GenBank/DDBJ databases">
        <title>Annotation of Gaeumannomyces graminis var. tritici R3-111a-1.</title>
        <authorList>
            <consortium name="The Broad Institute Genome Sequencing Platform"/>
            <person name="Ma L.-J."/>
            <person name="Dead R."/>
            <person name="Young S.K."/>
            <person name="Zeng Q."/>
            <person name="Gargeya S."/>
            <person name="Fitzgerald M."/>
            <person name="Haas B."/>
            <person name="Abouelleil A."/>
            <person name="Alvarado L."/>
            <person name="Arachchi H.M."/>
            <person name="Berlin A."/>
            <person name="Brown A."/>
            <person name="Chapman S.B."/>
            <person name="Chen Z."/>
            <person name="Dunbar C."/>
            <person name="Freedman E."/>
            <person name="Gearin G."/>
            <person name="Gellesch M."/>
            <person name="Goldberg J."/>
            <person name="Griggs A."/>
            <person name="Gujja S."/>
            <person name="Heiman D."/>
            <person name="Howarth C."/>
            <person name="Larson L."/>
            <person name="Lui A."/>
            <person name="MacDonald P.J.P."/>
            <person name="Mehta T."/>
            <person name="Montmayeur A."/>
            <person name="Murphy C."/>
            <person name="Neiman D."/>
            <person name="Pearson M."/>
            <person name="Priest M."/>
            <person name="Roberts A."/>
            <person name="Saif S."/>
            <person name="Shea T."/>
            <person name="Shenoy N."/>
            <person name="Sisk P."/>
            <person name="Stolte C."/>
            <person name="Sykes S."/>
            <person name="Yandava C."/>
            <person name="Wortman J."/>
            <person name="Nusbaum C."/>
            <person name="Birren B."/>
        </authorList>
    </citation>
    <scope>NUCLEOTIDE SEQUENCE</scope>
    <source>
        <strain evidence="2">R3-111a-1</strain>
    </source>
</reference>
<evidence type="ECO:0000313" key="2">
    <source>
        <dbReference type="EMBL" id="EJT73493.1"/>
    </source>
</evidence>
<name>J3PA07_GAET3</name>
<reference evidence="2" key="2">
    <citation type="submission" date="2010-07" db="EMBL/GenBank/DDBJ databases">
        <authorList>
            <consortium name="The Broad Institute Genome Sequencing Platform"/>
            <consortium name="Broad Institute Genome Sequencing Center for Infectious Disease"/>
            <person name="Ma L.-J."/>
            <person name="Dead R."/>
            <person name="Young S."/>
            <person name="Zeng Q."/>
            <person name="Koehrsen M."/>
            <person name="Alvarado L."/>
            <person name="Berlin A."/>
            <person name="Chapman S.B."/>
            <person name="Chen Z."/>
            <person name="Freedman E."/>
            <person name="Gellesch M."/>
            <person name="Goldberg J."/>
            <person name="Griggs A."/>
            <person name="Gujja S."/>
            <person name="Heilman E.R."/>
            <person name="Heiman D."/>
            <person name="Hepburn T."/>
            <person name="Howarth C."/>
            <person name="Jen D."/>
            <person name="Larson L."/>
            <person name="Mehta T."/>
            <person name="Neiman D."/>
            <person name="Pearson M."/>
            <person name="Roberts A."/>
            <person name="Saif S."/>
            <person name="Shea T."/>
            <person name="Shenoy N."/>
            <person name="Sisk P."/>
            <person name="Stolte C."/>
            <person name="Sykes S."/>
            <person name="Walk T."/>
            <person name="White J."/>
            <person name="Yandava C."/>
            <person name="Haas B."/>
            <person name="Nusbaum C."/>
            <person name="Birren B."/>
        </authorList>
    </citation>
    <scope>NUCLEOTIDE SEQUENCE</scope>
    <source>
        <strain evidence="2">R3-111a-1</strain>
    </source>
</reference>
<feature type="region of interest" description="Disordered" evidence="1">
    <location>
        <begin position="62"/>
        <end position="87"/>
    </location>
</feature>
<dbReference type="GeneID" id="20350789"/>
<evidence type="ECO:0000256" key="1">
    <source>
        <dbReference type="SAM" id="MobiDB-lite"/>
    </source>
</evidence>
<dbReference type="RefSeq" id="XP_009226467.1">
    <property type="nucleotide sequence ID" value="XM_009228203.1"/>
</dbReference>
<gene>
    <name evidence="3" type="primary">20350789</name>
    <name evidence="2" type="ORF">GGTG_10331</name>
</gene>
<dbReference type="HOGENOM" id="CLU_1643801_0_0_1"/>
<proteinExistence type="predicted"/>
<reference evidence="3" key="5">
    <citation type="submission" date="2018-04" db="UniProtKB">
        <authorList>
            <consortium name="EnsemblFungi"/>
        </authorList>
    </citation>
    <scope>IDENTIFICATION</scope>
    <source>
        <strain evidence="3">R3-111a-1</strain>
    </source>
</reference>
<reference evidence="3" key="4">
    <citation type="journal article" date="2015" name="G3 (Bethesda)">
        <title>Genome sequences of three phytopathogenic species of the Magnaporthaceae family of fungi.</title>
        <authorList>
            <person name="Okagaki L.H."/>
            <person name="Nunes C.C."/>
            <person name="Sailsbery J."/>
            <person name="Clay B."/>
            <person name="Brown D."/>
            <person name="John T."/>
            <person name="Oh Y."/>
            <person name="Young N."/>
            <person name="Fitzgerald M."/>
            <person name="Haas B.J."/>
            <person name="Zeng Q."/>
            <person name="Young S."/>
            <person name="Adiconis X."/>
            <person name="Fan L."/>
            <person name="Levin J.Z."/>
            <person name="Mitchell T.K."/>
            <person name="Okubara P.A."/>
            <person name="Farman M.L."/>
            <person name="Kohn L.M."/>
            <person name="Birren B."/>
            <person name="Ma L.-J."/>
            <person name="Dean R.A."/>
        </authorList>
    </citation>
    <scope>NUCLEOTIDE SEQUENCE</scope>
    <source>
        <strain evidence="3">R3-111a-1</strain>
    </source>
</reference>
<accession>J3PA07</accession>
<dbReference type="AlphaFoldDB" id="J3PA07"/>
<sequence length="161" mass="16784">MWAGWGWGEEREEGVRTDGRGGMGGVWANWRASESACAPRLDDRLRVGRLWAVDRRGPSCLTGQLDPGASAHHPGRRPLSSGGTAGGGGWAWKAAARAVVCVGDPWRAGPMALASAGLLAGARRFLGGGVGSLPLARRSGERERSRGVQVPGFSGSAEAKR</sequence>
<evidence type="ECO:0000313" key="4">
    <source>
        <dbReference type="Proteomes" id="UP000006039"/>
    </source>
</evidence>
<dbReference type="EMBL" id="GL385399">
    <property type="protein sequence ID" value="EJT73493.1"/>
    <property type="molecule type" value="Genomic_DNA"/>
</dbReference>
<evidence type="ECO:0000313" key="3">
    <source>
        <dbReference type="EnsemblFungi" id="EJT73493"/>
    </source>
</evidence>
<dbReference type="Proteomes" id="UP000006039">
    <property type="component" value="Unassembled WGS sequence"/>
</dbReference>
<organism evidence="2">
    <name type="scientific">Gaeumannomyces tritici (strain R3-111a-1)</name>
    <name type="common">Wheat and barley take-all root rot fungus</name>
    <name type="synonym">Gaeumannomyces graminis var. tritici</name>
    <dbReference type="NCBI Taxonomy" id="644352"/>
    <lineage>
        <taxon>Eukaryota</taxon>
        <taxon>Fungi</taxon>
        <taxon>Dikarya</taxon>
        <taxon>Ascomycota</taxon>
        <taxon>Pezizomycotina</taxon>
        <taxon>Sordariomycetes</taxon>
        <taxon>Sordariomycetidae</taxon>
        <taxon>Magnaporthales</taxon>
        <taxon>Magnaporthaceae</taxon>
        <taxon>Gaeumannomyces</taxon>
    </lineage>
</organism>
<dbReference type="EnsemblFungi" id="EJT73493">
    <property type="protein sequence ID" value="EJT73493"/>
    <property type="gene ID" value="GGTG_10331"/>
</dbReference>